<evidence type="ECO:0000313" key="5">
    <source>
        <dbReference type="EMBL" id="MDQ0336055.1"/>
    </source>
</evidence>
<evidence type="ECO:0000313" key="7">
    <source>
        <dbReference type="Proteomes" id="UP001231587"/>
    </source>
</evidence>
<evidence type="ECO:0000313" key="6">
    <source>
        <dbReference type="Proteomes" id="UP001138672"/>
    </source>
</evidence>
<feature type="chain" id="PRO_5040777595" evidence="3">
    <location>
        <begin position="19"/>
        <end position="348"/>
    </location>
</feature>
<feature type="signal peptide" evidence="3">
    <location>
        <begin position="1"/>
        <end position="18"/>
    </location>
</feature>
<sequence>MKHFITSLLLCLCLYSHAQDVTIGFTETIDSKLLKETREYDVYLPEQYSEAHYKSQQYPVIYILDGEKFFHVASGIVKNLSTGYYPVMPECIIVAIKNTNRSRDLTPTKIADVGYVSGGADTFSAFITTELMPKIDATYRTLGYNVLVGHSFGGLFTINSLFKTTDTFHGYLAIDPSLWWDDALFVKALEGELETKDFNKRALFIANANASGAKTKTSAQDDAHEQAKANAIAQFNTTTPKQLKLTVKYYPEEDHGSVVLPAFIDGFRALFPDYRINVKDVMSDPEVLKSHFKTVSDNLGFPFKPQCAFIDGVVDLLIDRNRLEDAKALNELNKSYYPENDYLKTKCN</sequence>
<dbReference type="InterPro" id="IPR029058">
    <property type="entry name" value="AB_hydrolase_fold"/>
</dbReference>
<evidence type="ECO:0000256" key="1">
    <source>
        <dbReference type="ARBA" id="ARBA00005622"/>
    </source>
</evidence>
<dbReference type="RefSeq" id="WP_083495603.1">
    <property type="nucleotide sequence ID" value="NZ_JAGGJQ010000007.1"/>
</dbReference>
<dbReference type="GO" id="GO:0016788">
    <property type="term" value="F:hydrolase activity, acting on ester bonds"/>
    <property type="evidence" value="ECO:0007669"/>
    <property type="project" value="TreeGrafter"/>
</dbReference>
<keyword evidence="3" id="KW-0732">Signal</keyword>
<keyword evidence="2 4" id="KW-0378">Hydrolase</keyword>
<gene>
    <name evidence="4" type="ORF">J2Z56_002462</name>
    <name evidence="5" type="ORF">J2Z57_002507</name>
</gene>
<dbReference type="OrthoDB" id="9784036at2"/>
<dbReference type="Proteomes" id="UP001231587">
    <property type="component" value="Unassembled WGS sequence"/>
</dbReference>
<evidence type="ECO:0000313" key="4">
    <source>
        <dbReference type="EMBL" id="MBP1840532.1"/>
    </source>
</evidence>
<comment type="caution">
    <text evidence="4">The sequence shown here is derived from an EMBL/GenBank/DDBJ whole genome shotgun (WGS) entry which is preliminary data.</text>
</comment>
<evidence type="ECO:0000256" key="3">
    <source>
        <dbReference type="SAM" id="SignalP"/>
    </source>
</evidence>
<accession>A0A9X0YKN1</accession>
<dbReference type="Proteomes" id="UP001138672">
    <property type="component" value="Unassembled WGS sequence"/>
</dbReference>
<name>A0A9X0YKN1_9FLAO</name>
<organism evidence="4 6">
    <name type="scientific">Formosa algae</name>
    <dbReference type="NCBI Taxonomy" id="225843"/>
    <lineage>
        <taxon>Bacteria</taxon>
        <taxon>Pseudomonadati</taxon>
        <taxon>Bacteroidota</taxon>
        <taxon>Flavobacteriia</taxon>
        <taxon>Flavobacteriales</taxon>
        <taxon>Flavobacteriaceae</taxon>
        <taxon>Formosa</taxon>
    </lineage>
</organism>
<dbReference type="SUPFAM" id="SSF53474">
    <property type="entry name" value="alpha/beta-Hydrolases"/>
    <property type="match status" value="1"/>
</dbReference>
<dbReference type="Pfam" id="PF00756">
    <property type="entry name" value="Esterase"/>
    <property type="match status" value="1"/>
</dbReference>
<dbReference type="EMBL" id="JAUSUU010000007">
    <property type="protein sequence ID" value="MDQ0336055.1"/>
    <property type="molecule type" value="Genomic_DNA"/>
</dbReference>
<protein>
    <submittedName>
        <fullName evidence="4">Alpha/beta superfamily hydrolase</fullName>
    </submittedName>
</protein>
<dbReference type="PANTHER" id="PTHR40841">
    <property type="entry name" value="SIDEROPHORE TRIACETYLFUSARININE C ESTERASE"/>
    <property type="match status" value="1"/>
</dbReference>
<evidence type="ECO:0000256" key="2">
    <source>
        <dbReference type="ARBA" id="ARBA00022801"/>
    </source>
</evidence>
<dbReference type="AlphaFoldDB" id="A0A9X0YKN1"/>
<dbReference type="InterPro" id="IPR000801">
    <property type="entry name" value="Esterase-like"/>
</dbReference>
<keyword evidence="7" id="KW-1185">Reference proteome</keyword>
<proteinExistence type="inferred from homology"/>
<dbReference type="PANTHER" id="PTHR40841:SF2">
    <property type="entry name" value="SIDEROPHORE-DEGRADING ESTERASE (EUROFUNG)"/>
    <property type="match status" value="1"/>
</dbReference>
<comment type="similarity">
    <text evidence="1">Belongs to the esterase D family.</text>
</comment>
<dbReference type="Gene3D" id="3.40.50.1820">
    <property type="entry name" value="alpha/beta hydrolase"/>
    <property type="match status" value="1"/>
</dbReference>
<dbReference type="InterPro" id="IPR052558">
    <property type="entry name" value="Siderophore_Hydrolase_D"/>
</dbReference>
<reference evidence="4" key="1">
    <citation type="submission" date="2021-03" db="EMBL/GenBank/DDBJ databases">
        <title>Genomic Encyclopedia of Type Strains, Phase IV (KMG-IV): sequencing the most valuable type-strain genomes for metagenomic binning, comparative biology and taxonomic classification.</title>
        <authorList>
            <person name="Goeker M."/>
        </authorList>
    </citation>
    <scope>NUCLEOTIDE SEQUENCE</scope>
    <source>
        <strain evidence="4">DSM 15523</strain>
        <strain evidence="5 7">DSM 16476</strain>
    </source>
</reference>
<dbReference type="EMBL" id="JAGGJQ010000007">
    <property type="protein sequence ID" value="MBP1840532.1"/>
    <property type="molecule type" value="Genomic_DNA"/>
</dbReference>